<feature type="region of interest" description="Disordered" evidence="1">
    <location>
        <begin position="140"/>
        <end position="170"/>
    </location>
</feature>
<accession>A0A833SDR3</accession>
<protein>
    <submittedName>
        <fullName evidence="2">Uncharacterized protein</fullName>
    </submittedName>
</protein>
<evidence type="ECO:0000313" key="3">
    <source>
        <dbReference type="Proteomes" id="UP000655588"/>
    </source>
</evidence>
<evidence type="ECO:0000313" key="2">
    <source>
        <dbReference type="EMBL" id="KAF3430670.1"/>
    </source>
</evidence>
<reference evidence="2" key="1">
    <citation type="submission" date="2019-11" db="EMBL/GenBank/DDBJ databases">
        <title>The nuclear and mitochondrial genomes of Frieseomelitta varia - a highly eusocial stingless bee (Meliponini) with a permanently sterile worker caste.</title>
        <authorList>
            <person name="Freitas F.C.P."/>
            <person name="Lourenco A.P."/>
            <person name="Nunes F.M.F."/>
            <person name="Paschoal A.R."/>
            <person name="Abreu F.C.P."/>
            <person name="Barbin F.O."/>
            <person name="Bataglia L."/>
            <person name="Cardoso-Junior C.A.M."/>
            <person name="Cervoni M.S."/>
            <person name="Silva S.R."/>
            <person name="Dalarmi F."/>
            <person name="Del Lama M.A."/>
            <person name="Depintor T.S."/>
            <person name="Ferreira K.M."/>
            <person name="Goria P.S."/>
            <person name="Jaskot M.C."/>
            <person name="Lago D.C."/>
            <person name="Luna-Lucena D."/>
            <person name="Moda L.M."/>
            <person name="Nascimento L."/>
            <person name="Pedrino M."/>
            <person name="Rabico F.O."/>
            <person name="Sanches F.C."/>
            <person name="Santos D.E."/>
            <person name="Santos C.G."/>
            <person name="Vieira J."/>
            <person name="Lopes T.F."/>
            <person name="Barchuk A.R."/>
            <person name="Hartfelder K."/>
            <person name="Simoes Z.L.P."/>
            <person name="Bitondi M.M.G."/>
            <person name="Pinheiro D.G."/>
        </authorList>
    </citation>
    <scope>NUCLEOTIDE SEQUENCE</scope>
    <source>
        <strain evidence="2">USP_RPSP 00005682</strain>
        <tissue evidence="2">Whole individual</tissue>
    </source>
</reference>
<evidence type="ECO:0000256" key="1">
    <source>
        <dbReference type="SAM" id="MobiDB-lite"/>
    </source>
</evidence>
<feature type="compositionally biased region" description="Polar residues" evidence="1">
    <location>
        <begin position="159"/>
        <end position="170"/>
    </location>
</feature>
<comment type="caution">
    <text evidence="2">The sequence shown here is derived from an EMBL/GenBank/DDBJ whole genome shotgun (WGS) entry which is preliminary data.</text>
</comment>
<dbReference type="EMBL" id="WNWW01000026">
    <property type="protein sequence ID" value="KAF3430670.1"/>
    <property type="molecule type" value="Genomic_DNA"/>
</dbReference>
<proteinExistence type="predicted"/>
<dbReference type="Proteomes" id="UP000655588">
    <property type="component" value="Unassembled WGS sequence"/>
</dbReference>
<organism evidence="2 3">
    <name type="scientific">Frieseomelitta varia</name>
    <dbReference type="NCBI Taxonomy" id="561572"/>
    <lineage>
        <taxon>Eukaryota</taxon>
        <taxon>Metazoa</taxon>
        <taxon>Ecdysozoa</taxon>
        <taxon>Arthropoda</taxon>
        <taxon>Hexapoda</taxon>
        <taxon>Insecta</taxon>
        <taxon>Pterygota</taxon>
        <taxon>Neoptera</taxon>
        <taxon>Endopterygota</taxon>
        <taxon>Hymenoptera</taxon>
        <taxon>Apocrita</taxon>
        <taxon>Aculeata</taxon>
        <taxon>Apoidea</taxon>
        <taxon>Anthophila</taxon>
        <taxon>Apidae</taxon>
        <taxon>Frieseomelitta</taxon>
    </lineage>
</organism>
<sequence length="170" mass="19088">MGTFRPESLRIWITHPRNRRNIQSDLLIFTLLSVVTVGLVTVCLLGDVSGAIGPRSGPRLETCPLRSHSALIYRAECLLAVTTETIRRNLNQRGKDPLSLAPRVTTGFSLSGQDQVSPWYRWWKSTVNVRLIRDPQLFRPPSESFQPHEGQTLPGPDVSFQSIRNGQRAS</sequence>
<dbReference type="AlphaFoldDB" id="A0A833SDR3"/>
<name>A0A833SDR3_9HYME</name>
<keyword evidence="3" id="KW-1185">Reference proteome</keyword>
<gene>
    <name evidence="2" type="ORF">E2986_13400</name>
</gene>